<dbReference type="Proteomes" id="UP000324800">
    <property type="component" value="Unassembled WGS sequence"/>
</dbReference>
<evidence type="ECO:0000256" key="1">
    <source>
        <dbReference type="ARBA" id="ARBA00022679"/>
    </source>
</evidence>
<dbReference type="OrthoDB" id="329835at2759"/>
<dbReference type="InterPro" id="IPR029063">
    <property type="entry name" value="SAM-dependent_MTases_sf"/>
</dbReference>
<proteinExistence type="predicted"/>
<sequence length="115" mass="13211">MIQYQLLDIEKVPWENGVPKKSQDIVVTANVLHASRDLQQSFENVQSILKIGGVLIQLELLTGLKQLDVVFGLTEGWWAVKNDHLRRHPLLTPNKWKKVFTDSGYSDIKIFNNWG</sequence>
<comment type="caution">
    <text evidence="3">The sequence shown here is derived from an EMBL/GenBank/DDBJ whole genome shotgun (WGS) entry which is preliminary data.</text>
</comment>
<accession>A0A5J4WZK2</accession>
<keyword evidence="1" id="KW-0808">Transferase</keyword>
<protein>
    <submittedName>
        <fullName evidence="3">Putative type I polyketide synthase</fullName>
    </submittedName>
</protein>
<dbReference type="PANTHER" id="PTHR45681">
    <property type="entry name" value="POLYKETIDE SYNTHASE 44-RELATED"/>
    <property type="match status" value="1"/>
</dbReference>
<organism evidence="3 4">
    <name type="scientific">Streblomastix strix</name>
    <dbReference type="NCBI Taxonomy" id="222440"/>
    <lineage>
        <taxon>Eukaryota</taxon>
        <taxon>Metamonada</taxon>
        <taxon>Preaxostyla</taxon>
        <taxon>Oxymonadida</taxon>
        <taxon>Streblomastigidae</taxon>
        <taxon>Streblomastix</taxon>
    </lineage>
</organism>
<dbReference type="Gene3D" id="3.40.50.150">
    <property type="entry name" value="Vaccinia Virus protein VP39"/>
    <property type="match status" value="1"/>
</dbReference>
<feature type="domain" description="Methyltransferase type 11" evidence="2">
    <location>
        <begin position="2"/>
        <end position="56"/>
    </location>
</feature>
<dbReference type="Pfam" id="PF08241">
    <property type="entry name" value="Methyltransf_11"/>
    <property type="match status" value="1"/>
</dbReference>
<evidence type="ECO:0000259" key="2">
    <source>
        <dbReference type="Pfam" id="PF08241"/>
    </source>
</evidence>
<dbReference type="PANTHER" id="PTHR45681:SF6">
    <property type="entry name" value="POLYKETIDE SYNTHASE 37"/>
    <property type="match status" value="1"/>
</dbReference>
<gene>
    <name evidence="3" type="ORF">EZS28_004838</name>
</gene>
<dbReference type="AlphaFoldDB" id="A0A5J4WZK2"/>
<name>A0A5J4WZK2_9EUKA</name>
<dbReference type="InterPro" id="IPR013216">
    <property type="entry name" value="Methyltransf_11"/>
</dbReference>
<dbReference type="InterPro" id="IPR050444">
    <property type="entry name" value="Polyketide_Synthase"/>
</dbReference>
<dbReference type="EMBL" id="SNRW01000711">
    <property type="protein sequence ID" value="KAA6399629.1"/>
    <property type="molecule type" value="Genomic_DNA"/>
</dbReference>
<dbReference type="SUPFAM" id="SSF53335">
    <property type="entry name" value="S-adenosyl-L-methionine-dependent methyltransferases"/>
    <property type="match status" value="1"/>
</dbReference>
<evidence type="ECO:0000313" key="4">
    <source>
        <dbReference type="Proteomes" id="UP000324800"/>
    </source>
</evidence>
<evidence type="ECO:0000313" key="3">
    <source>
        <dbReference type="EMBL" id="KAA6399629.1"/>
    </source>
</evidence>
<dbReference type="GO" id="GO:0008757">
    <property type="term" value="F:S-adenosylmethionine-dependent methyltransferase activity"/>
    <property type="evidence" value="ECO:0007669"/>
    <property type="project" value="InterPro"/>
</dbReference>
<reference evidence="3 4" key="1">
    <citation type="submission" date="2019-03" db="EMBL/GenBank/DDBJ databases">
        <title>Single cell metagenomics reveals metabolic interactions within the superorganism composed of flagellate Streblomastix strix and complex community of Bacteroidetes bacteria on its surface.</title>
        <authorList>
            <person name="Treitli S.C."/>
            <person name="Kolisko M."/>
            <person name="Husnik F."/>
            <person name="Keeling P."/>
            <person name="Hampl V."/>
        </authorList>
    </citation>
    <scope>NUCLEOTIDE SEQUENCE [LARGE SCALE GENOMIC DNA]</scope>
    <source>
        <strain evidence="3">ST1C</strain>
    </source>
</reference>